<protein>
    <recommendedName>
        <fullName evidence="2">Toprim domain-containing protein</fullName>
    </recommendedName>
</protein>
<dbReference type="Gene3D" id="3.90.980.10">
    <property type="entry name" value="DNA primase, catalytic core, N-terminal domain"/>
    <property type="match status" value="1"/>
</dbReference>
<dbReference type="Pfam" id="PF13155">
    <property type="entry name" value="Toprim_2"/>
    <property type="match status" value="1"/>
</dbReference>
<keyword evidence="4" id="KW-1185">Reference proteome</keyword>
<evidence type="ECO:0000259" key="2">
    <source>
        <dbReference type="PROSITE" id="PS50880"/>
    </source>
</evidence>
<dbReference type="Gene3D" id="2.30.30.940">
    <property type="match status" value="1"/>
</dbReference>
<dbReference type="InterPro" id="IPR013264">
    <property type="entry name" value="DNAG_N"/>
</dbReference>
<dbReference type="Gene3D" id="3.40.50.300">
    <property type="entry name" value="P-loop containing nucleotide triphosphate hydrolases"/>
    <property type="match status" value="2"/>
</dbReference>
<feature type="compositionally biased region" description="Basic and acidic residues" evidence="1">
    <location>
        <begin position="1329"/>
        <end position="1338"/>
    </location>
</feature>
<feature type="region of interest" description="Disordered" evidence="1">
    <location>
        <begin position="1293"/>
        <end position="1338"/>
    </location>
</feature>
<dbReference type="Pfam" id="PF13604">
    <property type="entry name" value="AAA_30"/>
    <property type="match status" value="1"/>
</dbReference>
<dbReference type="Pfam" id="PF08751">
    <property type="entry name" value="TrwC"/>
    <property type="match status" value="1"/>
</dbReference>
<dbReference type="CDD" id="cd18809">
    <property type="entry name" value="SF1_C_RecD"/>
    <property type="match status" value="1"/>
</dbReference>
<dbReference type="InterPro" id="IPR006171">
    <property type="entry name" value="TOPRIM_dom"/>
</dbReference>
<sequence length="1700" mass="182608">MIAMTMNLTKISATAGVAYLLKSVVQADGTEPVASGAVAYYTHPGTPPGRWMGSAVRSLGLTIGDEATREQAERLFSRFAHPLTATPLGIPPRQLHEARAQESPEQVSGFDLTFSIPKSVSVIWGVADPETRAAIMSAHHDAITRALDWFEADVASTRSGRAGVAAASVRGVIAIAYDHFETRDGDPHLHTHVALANRVRRDFDGKWLTLDGRTVYRSAVAMSELHENALLDLLHERLGMVFVERDRPDARSGRSVVADVAGFPPDLVDRFSSRRFALRQRREALERVWLADHPKADVVPQAVGVALDAQAWRETRKPKDAIAASLTDLSRTWREQLRQLGVDIKNLLGRVLGHEPAPAAAGQVRGDVVEQLARLAIAHHLTDGPGVDREHLARVTDADVETWLADHHDDEVHDSLAHAVHDTLARRRATWSRFNARAEVERLTRLVRFRPADRQQVIDAITEAALALCVPITPHRYELPTDAAADPRLAFAGHTVFDNPNLRLFTAQEVLDAEAFLASLPKHHAVFVEPERLAQILAHWSEPPLAEDQADGVRHLAGDPHALTALVGPAGSGKTTTMRALHDVWTATHGPGSVLGVAPSARAAHELSASVGIDAHTLAMLLARNSPDARGQRAARRGDLAAALHAPSPRRRAAAARGLAALDAEEASFTLKPGTLVVVDEASMCSTHDLAALGHLAVAAGAKVALVGDPAQLDSVDAGGVLGWLDRQGKAAHLTSLFRFDAAWEAAASLRLRDGDATVLLTTDGDEPPSYADAGRIRDGETDVMLDSAYDAVRTAQRAGRTAVLVAATNDHVADLNLRTTLDRRQAGEVDTTRLATLRAGQDAGVGDLIYARLNDYRTLHDNTGVAIHNGDLLRITAIDDQGSATCRRVATGARTTLPPGYLAAHCDLGYALTAHRAQGITVDEAHLFIPYGARMTRELLYVAMTRGRANNTAWVGLPDAADLAHENRSPWETDNDGTRRLVMTTGTSILARALAAVGAEQTAHEQRDAEVAAHTNIGRLVAEHDVLASHAEAPRLAAHLARLHPDIDFTGSPAWDALVSTFRHAYAVNPDRAQRLLRIPPTREARGASQGTLGLWDADPEEVPLAGDGGANNEATSHVDPTAIMQWRLAAALVDPAPVTADNPTYVAGLVVRIDTDDAPLADLARQSEALIARLVADLARQLDHDPPSWVLDAPPAPDPDSAPELADAWRQAMLAVAIYRDTWHITAPTPLGPEPVGDRRRLRHYEQVRDEFEHWHDGGTRHYPDLSRPIEVDPYADIDWDALDPGDYDADVPADARFLGADGEPWSDSDGWPDDADYSPPPSTPSWRDDVREPHTAEPSVLDRIAEANAAAWDYWQTCAAHPSSWVPAYLTERGLASVVPAAHAPAGWTTTIDHLRSTGFTDDDILDAGLATLARTGRLVDRFRDRVPMPVYDDAGHIAGFTARANPAETITRPDTPKYLNTAATAAYDKRRLLYGLTPEARQRLADGATPVLVEGPMDAAAIDAIGRDDLVPLATCGTAVTANHLSAIARDAGSLDGLVLAFDADPAGRAAAVRLWSLLGPADAGRVRQATWSGAKDPGELVQSGKTETLAQPLAHPRPLAAALVDHEIATAFALDTIEGQVGVTRRVARAIVPTLDAESIAAAQEALIAAFDPDPRTHSDTIAYEFTDALARIDSEHPASEAGTPSAPSALIELG</sequence>
<dbReference type="SMART" id="SM00493">
    <property type="entry name" value="TOPRIM"/>
    <property type="match status" value="1"/>
</dbReference>
<feature type="region of interest" description="Disordered" evidence="1">
    <location>
        <begin position="1681"/>
        <end position="1700"/>
    </location>
</feature>
<feature type="domain" description="Toprim" evidence="2">
    <location>
        <begin position="1492"/>
        <end position="1578"/>
    </location>
</feature>
<reference evidence="3 4" key="1">
    <citation type="submission" date="2018-06" db="EMBL/GenBank/DDBJ databases">
        <title>Whole genome sequencing of a novel hydrocarbon degrading bacterial strain, PW21 isolated from oil contaminated produced water sample.</title>
        <authorList>
            <person name="Nagkirti P."/>
            <person name="Shaikh A."/>
            <person name="Gowdaman V."/>
            <person name="Engineer A.E."/>
            <person name="Dagar S."/>
            <person name="Dhakephalkar P.K."/>
        </authorList>
    </citation>
    <scope>NUCLEOTIDE SEQUENCE [LARGE SCALE GENOMIC DNA]</scope>
    <source>
        <strain evidence="3 4">PW21</strain>
    </source>
</reference>
<organism evidence="3 4">
    <name type="scientific">Xylanimonas oleitrophica</name>
    <dbReference type="NCBI Taxonomy" id="2607479"/>
    <lineage>
        <taxon>Bacteria</taxon>
        <taxon>Bacillati</taxon>
        <taxon>Actinomycetota</taxon>
        <taxon>Actinomycetes</taxon>
        <taxon>Micrococcales</taxon>
        <taxon>Promicromonosporaceae</taxon>
        <taxon>Xylanimonas</taxon>
    </lineage>
</organism>
<dbReference type="Pfam" id="PF08275">
    <property type="entry name" value="DNAG_N"/>
    <property type="match status" value="1"/>
</dbReference>
<evidence type="ECO:0000256" key="1">
    <source>
        <dbReference type="SAM" id="MobiDB-lite"/>
    </source>
</evidence>
<dbReference type="InterPro" id="IPR034151">
    <property type="entry name" value="TOPRIM_DnaG_bac"/>
</dbReference>
<dbReference type="SUPFAM" id="SSF56731">
    <property type="entry name" value="DNA primase core"/>
    <property type="match status" value="1"/>
</dbReference>
<dbReference type="GO" id="GO:0005737">
    <property type="term" value="C:cytoplasm"/>
    <property type="evidence" value="ECO:0007669"/>
    <property type="project" value="TreeGrafter"/>
</dbReference>
<dbReference type="SUPFAM" id="SSF55464">
    <property type="entry name" value="Origin of replication-binding domain, RBD-like"/>
    <property type="match status" value="1"/>
</dbReference>
<comment type="caution">
    <text evidence="3">The sequence shown here is derived from an EMBL/GenBank/DDBJ whole genome shotgun (WGS) entry which is preliminary data.</text>
</comment>
<dbReference type="InterPro" id="IPR003593">
    <property type="entry name" value="AAA+_ATPase"/>
</dbReference>
<gene>
    <name evidence="3" type="ORF">DNL40_12235</name>
</gene>
<dbReference type="CDD" id="cd03364">
    <property type="entry name" value="TOPRIM_DnaG_primases"/>
    <property type="match status" value="1"/>
</dbReference>
<dbReference type="Proteomes" id="UP000248783">
    <property type="component" value="Unassembled WGS sequence"/>
</dbReference>
<dbReference type="InterPro" id="IPR037068">
    <property type="entry name" value="DNA_primase_core_N_sf"/>
</dbReference>
<proteinExistence type="predicted"/>
<evidence type="ECO:0000313" key="4">
    <source>
        <dbReference type="Proteomes" id="UP000248783"/>
    </source>
</evidence>
<feature type="compositionally biased region" description="Acidic residues" evidence="1">
    <location>
        <begin position="1307"/>
        <end position="1319"/>
    </location>
</feature>
<dbReference type="InterPro" id="IPR050219">
    <property type="entry name" value="DnaG_primase"/>
</dbReference>
<evidence type="ECO:0000313" key="3">
    <source>
        <dbReference type="EMBL" id="PZR52429.1"/>
    </source>
</evidence>
<dbReference type="InterPro" id="IPR014862">
    <property type="entry name" value="TrwC"/>
</dbReference>
<dbReference type="PROSITE" id="PS50880">
    <property type="entry name" value="TOPRIM"/>
    <property type="match status" value="1"/>
</dbReference>
<dbReference type="GO" id="GO:0006269">
    <property type="term" value="P:DNA replication, synthesis of primer"/>
    <property type="evidence" value="ECO:0007669"/>
    <property type="project" value="TreeGrafter"/>
</dbReference>
<dbReference type="EMBL" id="QKWH01000010">
    <property type="protein sequence ID" value="PZR52429.1"/>
    <property type="molecule type" value="Genomic_DNA"/>
</dbReference>
<dbReference type="PANTHER" id="PTHR30313">
    <property type="entry name" value="DNA PRIMASE"/>
    <property type="match status" value="1"/>
</dbReference>
<dbReference type="SUPFAM" id="SSF52540">
    <property type="entry name" value="P-loop containing nucleoside triphosphate hydrolases"/>
    <property type="match status" value="2"/>
</dbReference>
<dbReference type="SMART" id="SM00382">
    <property type="entry name" value="AAA"/>
    <property type="match status" value="1"/>
</dbReference>
<dbReference type="PANTHER" id="PTHR30313:SF2">
    <property type="entry name" value="DNA PRIMASE"/>
    <property type="match status" value="1"/>
</dbReference>
<dbReference type="Gene3D" id="3.40.1360.10">
    <property type="match status" value="1"/>
</dbReference>
<dbReference type="NCBIfam" id="NF041492">
    <property type="entry name" value="MobF"/>
    <property type="match status" value="1"/>
</dbReference>
<name>A0A2W5WLF8_9MICO</name>
<dbReference type="InterPro" id="IPR027417">
    <property type="entry name" value="P-loop_NTPase"/>
</dbReference>
<accession>A0A2W5WLF8</accession>